<dbReference type="EMBL" id="BSYO01000037">
    <property type="protein sequence ID" value="GMH29900.1"/>
    <property type="molecule type" value="Genomic_DNA"/>
</dbReference>
<keyword evidence="3" id="KW-1185">Reference proteome</keyword>
<evidence type="ECO:0000313" key="2">
    <source>
        <dbReference type="EMBL" id="GMH29900.1"/>
    </source>
</evidence>
<reference evidence="2" key="1">
    <citation type="submission" date="2023-05" db="EMBL/GenBank/DDBJ databases">
        <title>Nepenthes gracilis genome sequencing.</title>
        <authorList>
            <person name="Fukushima K."/>
        </authorList>
    </citation>
    <scope>NUCLEOTIDE SEQUENCE</scope>
    <source>
        <strain evidence="2">SING2019-196</strain>
    </source>
</reference>
<feature type="compositionally biased region" description="Basic and acidic residues" evidence="1">
    <location>
        <begin position="1"/>
        <end position="12"/>
    </location>
</feature>
<feature type="region of interest" description="Disordered" evidence="1">
    <location>
        <begin position="1"/>
        <end position="53"/>
    </location>
</feature>
<proteinExistence type="predicted"/>
<dbReference type="AlphaFoldDB" id="A0AAD3THB2"/>
<evidence type="ECO:0000256" key="1">
    <source>
        <dbReference type="SAM" id="MobiDB-lite"/>
    </source>
</evidence>
<comment type="caution">
    <text evidence="2">The sequence shown here is derived from an EMBL/GenBank/DDBJ whole genome shotgun (WGS) entry which is preliminary data.</text>
</comment>
<dbReference type="Proteomes" id="UP001279734">
    <property type="component" value="Unassembled WGS sequence"/>
</dbReference>
<protein>
    <submittedName>
        <fullName evidence="2">Uncharacterized protein</fullName>
    </submittedName>
</protein>
<name>A0AAD3THB2_NEPGR</name>
<accession>A0AAD3THB2</accession>
<feature type="compositionally biased region" description="Polar residues" evidence="1">
    <location>
        <begin position="30"/>
        <end position="40"/>
    </location>
</feature>
<evidence type="ECO:0000313" key="3">
    <source>
        <dbReference type="Proteomes" id="UP001279734"/>
    </source>
</evidence>
<organism evidence="2 3">
    <name type="scientific">Nepenthes gracilis</name>
    <name type="common">Slender pitcher plant</name>
    <dbReference type="NCBI Taxonomy" id="150966"/>
    <lineage>
        <taxon>Eukaryota</taxon>
        <taxon>Viridiplantae</taxon>
        <taxon>Streptophyta</taxon>
        <taxon>Embryophyta</taxon>
        <taxon>Tracheophyta</taxon>
        <taxon>Spermatophyta</taxon>
        <taxon>Magnoliopsida</taxon>
        <taxon>eudicotyledons</taxon>
        <taxon>Gunneridae</taxon>
        <taxon>Pentapetalae</taxon>
        <taxon>Caryophyllales</taxon>
        <taxon>Nepenthaceae</taxon>
        <taxon>Nepenthes</taxon>
    </lineage>
</organism>
<sequence length="172" mass="19083">MFHRGESQDHDPGISGSWAPAFQRGKKNPKQPQLGITSSTQKREHSHQTTAQSKAVEPVWAEIETPALPFLIRWLLLAQIPLFCPGASGRSWIWELPGSSLESGALELIWGFFGGFYLLLVDLFLNKLYKNVLGGDCCFGGFSWLLSCSDAVWLSYCWVQGLQLPRAGALES</sequence>
<gene>
    <name evidence="2" type="ORF">Nepgr_031743</name>
</gene>